<evidence type="ECO:0000256" key="1">
    <source>
        <dbReference type="ARBA" id="ARBA00004123"/>
    </source>
</evidence>
<evidence type="ECO:0000256" key="6">
    <source>
        <dbReference type="ARBA" id="ARBA00023015"/>
    </source>
</evidence>
<evidence type="ECO:0000256" key="12">
    <source>
        <dbReference type="SAM" id="MobiDB-lite"/>
    </source>
</evidence>
<dbReference type="Proteomes" id="UP001497623">
    <property type="component" value="Unassembled WGS sequence"/>
</dbReference>
<dbReference type="InterPro" id="IPR012346">
    <property type="entry name" value="p53/RUNT-type_TF_DNA-bd_sf"/>
</dbReference>
<protein>
    <recommendedName>
        <fullName evidence="13">p53 DNA-binding domain-containing protein</fullName>
    </recommendedName>
</protein>
<feature type="domain" description="p53 DNA-binding" evidence="13">
    <location>
        <begin position="221"/>
        <end position="366"/>
    </location>
</feature>
<name>A0AAV2RHV5_MEGNR</name>
<gene>
    <name evidence="14" type="ORF">MNOR_LOCUS24862</name>
</gene>
<feature type="binding site" evidence="11">
    <location>
        <position position="284"/>
    </location>
    <ligand>
        <name>Zn(2+)</name>
        <dbReference type="ChEBI" id="CHEBI:29105"/>
    </ligand>
</feature>
<dbReference type="GO" id="GO:0006915">
    <property type="term" value="P:apoptotic process"/>
    <property type="evidence" value="ECO:0007669"/>
    <property type="project" value="UniProtKB-KW"/>
</dbReference>
<evidence type="ECO:0000256" key="4">
    <source>
        <dbReference type="ARBA" id="ARBA00022723"/>
    </source>
</evidence>
<reference evidence="14 15" key="1">
    <citation type="submission" date="2024-05" db="EMBL/GenBank/DDBJ databases">
        <authorList>
            <person name="Wallberg A."/>
        </authorList>
    </citation>
    <scope>NUCLEOTIDE SEQUENCE [LARGE SCALE GENOMIC DNA]</scope>
</reference>
<evidence type="ECO:0000256" key="3">
    <source>
        <dbReference type="ARBA" id="ARBA00022703"/>
    </source>
</evidence>
<dbReference type="SUPFAM" id="SSF49417">
    <property type="entry name" value="p53-like transcription factors"/>
    <property type="match status" value="1"/>
</dbReference>
<feature type="binding site" evidence="11">
    <location>
        <position position="281"/>
    </location>
    <ligand>
        <name>Zn(2+)</name>
        <dbReference type="ChEBI" id="CHEBI:29105"/>
    </ligand>
</feature>
<comment type="subcellular location">
    <subcellularLocation>
        <location evidence="1">Nucleus</location>
    </subcellularLocation>
</comment>
<keyword evidence="9" id="KW-0804">Transcription</keyword>
<dbReference type="Pfam" id="PF00870">
    <property type="entry name" value="P53"/>
    <property type="match status" value="1"/>
</dbReference>
<keyword evidence="5 11" id="KW-0862">Zinc</keyword>
<evidence type="ECO:0000256" key="5">
    <source>
        <dbReference type="ARBA" id="ARBA00022833"/>
    </source>
</evidence>
<sequence>MPYKTDDDKKSIIQAWKDYNICDALFNIASAWDNIKPENHQKAWRKLMPGKETKAAEDMLKRFLQGQRNTEQISEEDFREWIDADKTLTAYEVKDDYQILDDVLHPENTLPDETDEAESPSPNTSPTQSPPHRHYFQQLFQSLPPPPPSPSPFPHLSPLLSQHQPLPILPPPPLPMPLASELPIAKKCNKTNKHKQTNNIIIINLDHSFPQTKIINKDCPSQDGNSRCLMSSVTKKLYTNINKPVPFEIHMQRRPPGVKFNIRATLIFSAQEFIRLNVNRCPNHAAPTDATNHDFPYPEHVVRTDHPGATYDKHPSGRLSVLVPLDDLQDGMDFTPILLRFMCLGSCVGGIMRRPIAIILGLEDMRSESHLVVSGVQI</sequence>
<feature type="compositionally biased region" description="Low complexity" evidence="12">
    <location>
        <begin position="156"/>
        <end position="166"/>
    </location>
</feature>
<dbReference type="GO" id="GO:0046872">
    <property type="term" value="F:metal ion binding"/>
    <property type="evidence" value="ECO:0007669"/>
    <property type="project" value="UniProtKB-KW"/>
</dbReference>
<evidence type="ECO:0000313" key="15">
    <source>
        <dbReference type="Proteomes" id="UP001497623"/>
    </source>
</evidence>
<dbReference type="EMBL" id="CAXKWB010023157">
    <property type="protein sequence ID" value="CAL4124904.1"/>
    <property type="molecule type" value="Genomic_DNA"/>
</dbReference>
<feature type="compositionally biased region" description="Pro residues" evidence="12">
    <location>
        <begin position="143"/>
        <end position="155"/>
    </location>
</feature>
<keyword evidence="15" id="KW-1185">Reference proteome</keyword>
<keyword evidence="8" id="KW-0010">Activator</keyword>
<evidence type="ECO:0000313" key="14">
    <source>
        <dbReference type="EMBL" id="CAL4124904.1"/>
    </source>
</evidence>
<evidence type="ECO:0000256" key="7">
    <source>
        <dbReference type="ARBA" id="ARBA00023125"/>
    </source>
</evidence>
<dbReference type="PANTHER" id="PTHR11447:SF16">
    <property type="entry name" value="P53 PROTEIN LONG FORM VARIANT 1"/>
    <property type="match status" value="1"/>
</dbReference>
<feature type="binding site" evidence="11">
    <location>
        <position position="347"/>
    </location>
    <ligand>
        <name>Zn(2+)</name>
        <dbReference type="ChEBI" id="CHEBI:29105"/>
    </ligand>
</feature>
<feature type="non-terminal residue" evidence="14">
    <location>
        <position position="378"/>
    </location>
</feature>
<evidence type="ECO:0000256" key="2">
    <source>
        <dbReference type="ARBA" id="ARBA00006167"/>
    </source>
</evidence>
<dbReference type="PRINTS" id="PR00386">
    <property type="entry name" value="P53SUPPRESSR"/>
</dbReference>
<comment type="cofactor">
    <cofactor evidence="11">
        <name>Zn(2+)</name>
        <dbReference type="ChEBI" id="CHEBI:29105"/>
    </cofactor>
    <text evidence="11">Binds 1 zinc ion per subunit.</text>
</comment>
<dbReference type="InterPro" id="IPR002117">
    <property type="entry name" value="p53_tumour_suppressor"/>
</dbReference>
<dbReference type="AlphaFoldDB" id="A0AAV2RHV5"/>
<proteinExistence type="inferred from homology"/>
<dbReference type="Gene3D" id="2.60.40.720">
    <property type="match status" value="1"/>
</dbReference>
<dbReference type="GO" id="GO:0000981">
    <property type="term" value="F:DNA-binding transcription factor activity, RNA polymerase II-specific"/>
    <property type="evidence" value="ECO:0007669"/>
    <property type="project" value="TreeGrafter"/>
</dbReference>
<keyword evidence="3" id="KW-0053">Apoptosis</keyword>
<dbReference type="GO" id="GO:0000978">
    <property type="term" value="F:RNA polymerase II cis-regulatory region sequence-specific DNA binding"/>
    <property type="evidence" value="ECO:0007669"/>
    <property type="project" value="TreeGrafter"/>
</dbReference>
<evidence type="ECO:0000256" key="10">
    <source>
        <dbReference type="ARBA" id="ARBA00023242"/>
    </source>
</evidence>
<feature type="region of interest" description="Disordered" evidence="12">
    <location>
        <begin position="107"/>
        <end position="174"/>
    </location>
</feature>
<evidence type="ECO:0000256" key="11">
    <source>
        <dbReference type="PIRSR" id="PIRSR602117-1"/>
    </source>
</evidence>
<evidence type="ECO:0000259" key="13">
    <source>
        <dbReference type="Pfam" id="PF00870"/>
    </source>
</evidence>
<evidence type="ECO:0000256" key="8">
    <source>
        <dbReference type="ARBA" id="ARBA00023159"/>
    </source>
</evidence>
<keyword evidence="4 11" id="KW-0479">Metal-binding</keyword>
<dbReference type="InterPro" id="IPR008967">
    <property type="entry name" value="p53-like_TF_DNA-bd_sf"/>
</dbReference>
<keyword evidence="7" id="KW-0238">DNA-binding</keyword>
<comment type="similarity">
    <text evidence="2">Belongs to the p53 family.</text>
</comment>
<dbReference type="GO" id="GO:0005634">
    <property type="term" value="C:nucleus"/>
    <property type="evidence" value="ECO:0007669"/>
    <property type="project" value="UniProtKB-SubCell"/>
</dbReference>
<organism evidence="14 15">
    <name type="scientific">Meganyctiphanes norvegica</name>
    <name type="common">Northern krill</name>
    <name type="synonym">Thysanopoda norvegica</name>
    <dbReference type="NCBI Taxonomy" id="48144"/>
    <lineage>
        <taxon>Eukaryota</taxon>
        <taxon>Metazoa</taxon>
        <taxon>Ecdysozoa</taxon>
        <taxon>Arthropoda</taxon>
        <taxon>Crustacea</taxon>
        <taxon>Multicrustacea</taxon>
        <taxon>Malacostraca</taxon>
        <taxon>Eumalacostraca</taxon>
        <taxon>Eucarida</taxon>
        <taxon>Euphausiacea</taxon>
        <taxon>Euphausiidae</taxon>
        <taxon>Meganyctiphanes</taxon>
    </lineage>
</organism>
<comment type="caution">
    <text evidence="14">The sequence shown here is derived from an EMBL/GenBank/DDBJ whole genome shotgun (WGS) entry which is preliminary data.</text>
</comment>
<dbReference type="PANTHER" id="PTHR11447">
    <property type="entry name" value="CELLULAR TUMOR ANTIGEN P53"/>
    <property type="match status" value="1"/>
</dbReference>
<evidence type="ECO:0000256" key="9">
    <source>
        <dbReference type="ARBA" id="ARBA00023163"/>
    </source>
</evidence>
<keyword evidence="6" id="KW-0805">Transcription regulation</keyword>
<accession>A0AAV2RHV5</accession>
<keyword evidence="10" id="KW-0539">Nucleus</keyword>
<feature type="binding site" evidence="11">
    <location>
        <position position="343"/>
    </location>
    <ligand>
        <name>Zn(2+)</name>
        <dbReference type="ChEBI" id="CHEBI:29105"/>
    </ligand>
</feature>
<dbReference type="InterPro" id="IPR011615">
    <property type="entry name" value="p53_DNA-bd"/>
</dbReference>